<dbReference type="RefSeq" id="WP_214622587.1">
    <property type="nucleotide sequence ID" value="NZ_JAHGAW010000004.1"/>
</dbReference>
<dbReference type="Gene3D" id="3.30.1120.70">
    <property type="match status" value="1"/>
</dbReference>
<protein>
    <submittedName>
        <fullName evidence="1">Phage portal protein</fullName>
    </submittedName>
</protein>
<gene>
    <name evidence="1" type="ORF">KK488_07810</name>
</gene>
<organism evidence="1 2">
    <name type="scientific">Sphingobium nicotianae</name>
    <dbReference type="NCBI Taxonomy" id="2782607"/>
    <lineage>
        <taxon>Bacteria</taxon>
        <taxon>Pseudomonadati</taxon>
        <taxon>Pseudomonadota</taxon>
        <taxon>Alphaproteobacteria</taxon>
        <taxon>Sphingomonadales</taxon>
        <taxon>Sphingomonadaceae</taxon>
        <taxon>Sphingobium</taxon>
    </lineage>
</organism>
<comment type="caution">
    <text evidence="1">The sequence shown here is derived from an EMBL/GenBank/DDBJ whole genome shotgun (WGS) entry which is preliminary data.</text>
</comment>
<dbReference type="EMBL" id="JAHGAW010000004">
    <property type="protein sequence ID" value="MBT2186854.1"/>
    <property type="molecule type" value="Genomic_DNA"/>
</dbReference>
<dbReference type="Proteomes" id="UP001138757">
    <property type="component" value="Unassembled WGS sequence"/>
</dbReference>
<keyword evidence="2" id="KW-1185">Reference proteome</keyword>
<evidence type="ECO:0000313" key="1">
    <source>
        <dbReference type="EMBL" id="MBT2186854.1"/>
    </source>
</evidence>
<name>A0A9X1IQT5_9SPHN</name>
<dbReference type="Pfam" id="PF04860">
    <property type="entry name" value="Phage_portal"/>
    <property type="match status" value="1"/>
</dbReference>
<proteinExistence type="predicted"/>
<sequence>MKWFGRKGAAGTPRPPLARAWIGLGWIGASDWPQSYEVQLKAAVLANPVAQRAMRLVSEAAGSAALVATSDETEDALATLRLIQRRAAGQNVIETLASHILLHGNAYVQISHDPDGKPANLYALRPDRVSIEGDAQGWPIAYRYRADESEVRYASEDAAGRTAIIHLKALNPADDHYGLGCLGAAAGAVAIHNAATSWNKALLDNAARPSGALVYEPKDGSVLSSDQFDRLKAELEASFQGRGNAGRPMLLEGGLHWQSMSLSPADMDFVELKAAAARDIALAFGVPPVLIGLPGDGTYSNYREANKALWRQTVLPLADKILGGLAQGLRGFVPGLLLSVDLNKLPALVEDRMMLWDRVASAEFLSTDEKRAMLGLGLETQAS</sequence>
<dbReference type="Gene3D" id="1.20.1270.210">
    <property type="match status" value="1"/>
</dbReference>
<evidence type="ECO:0000313" key="2">
    <source>
        <dbReference type="Proteomes" id="UP001138757"/>
    </source>
</evidence>
<dbReference type="Gene3D" id="3.40.140.120">
    <property type="match status" value="1"/>
</dbReference>
<reference evidence="1" key="1">
    <citation type="submission" date="2021-05" db="EMBL/GenBank/DDBJ databases">
        <title>Genome of Sphingobium sp. strain.</title>
        <authorList>
            <person name="Fan R."/>
        </authorList>
    </citation>
    <scope>NUCLEOTIDE SEQUENCE</scope>
    <source>
        <strain evidence="1">H33</strain>
    </source>
</reference>
<accession>A0A9X1IQT5</accession>
<dbReference type="InterPro" id="IPR006427">
    <property type="entry name" value="Portal_HK97"/>
</dbReference>
<dbReference type="NCBIfam" id="TIGR01537">
    <property type="entry name" value="portal_HK97"/>
    <property type="match status" value="1"/>
</dbReference>
<dbReference type="InterPro" id="IPR006944">
    <property type="entry name" value="Phage/GTA_portal"/>
</dbReference>
<dbReference type="AlphaFoldDB" id="A0A9X1IQT5"/>